<comment type="catalytic activity">
    <reaction evidence="8">
        <text>a 2'-deoxycytidine in DNA + S-adenosyl-L-methionine = an N(4)-methyl-2'-deoxycytidine in DNA + S-adenosyl-L-homocysteine + H(+)</text>
        <dbReference type="Rhea" id="RHEA:16857"/>
        <dbReference type="Rhea" id="RHEA-COMP:11369"/>
        <dbReference type="Rhea" id="RHEA-COMP:13674"/>
        <dbReference type="ChEBI" id="CHEBI:15378"/>
        <dbReference type="ChEBI" id="CHEBI:57856"/>
        <dbReference type="ChEBI" id="CHEBI:59789"/>
        <dbReference type="ChEBI" id="CHEBI:85452"/>
        <dbReference type="ChEBI" id="CHEBI:137933"/>
        <dbReference type="EC" id="2.1.1.113"/>
    </reaction>
</comment>
<evidence type="ECO:0000256" key="5">
    <source>
        <dbReference type="ARBA" id="ARBA00022691"/>
    </source>
</evidence>
<comment type="caution">
    <text evidence="10">The sequence shown here is derived from an EMBL/GenBank/DDBJ whole genome shotgun (WGS) entry which is preliminary data.</text>
</comment>
<protein>
    <recommendedName>
        <fullName evidence="2">site-specific DNA-methyltransferase (cytosine-N(4)-specific)</fullName>
        <ecNumber evidence="2">2.1.1.113</ecNumber>
    </recommendedName>
</protein>
<dbReference type="GO" id="GO:0008170">
    <property type="term" value="F:N-methyltransferase activity"/>
    <property type="evidence" value="ECO:0007669"/>
    <property type="project" value="InterPro"/>
</dbReference>
<dbReference type="GO" id="GO:0032259">
    <property type="term" value="P:methylation"/>
    <property type="evidence" value="ECO:0007669"/>
    <property type="project" value="UniProtKB-KW"/>
</dbReference>
<dbReference type="AlphaFoldDB" id="A0A5J4L5C0"/>
<dbReference type="SUPFAM" id="SSF53335">
    <property type="entry name" value="S-adenosyl-L-methionine-dependent methyltransferases"/>
    <property type="match status" value="2"/>
</dbReference>
<comment type="similarity">
    <text evidence="1">Belongs to the N(4)/N(6)-methyltransferase family. N(4) subfamily.</text>
</comment>
<evidence type="ECO:0000256" key="8">
    <source>
        <dbReference type="ARBA" id="ARBA00049120"/>
    </source>
</evidence>
<dbReference type="GO" id="GO:0009307">
    <property type="term" value="P:DNA restriction-modification system"/>
    <property type="evidence" value="ECO:0007669"/>
    <property type="project" value="UniProtKB-KW"/>
</dbReference>
<keyword evidence="3" id="KW-0489">Methyltransferase</keyword>
<reference evidence="10" key="1">
    <citation type="submission" date="2019-10" db="EMBL/GenBank/DDBJ databases">
        <title>Metagenomic sequencing of thiosulfate-disproportionating enrichment culture.</title>
        <authorList>
            <person name="Umezawa K."/>
            <person name="Kojima H."/>
            <person name="Fukui M."/>
        </authorList>
    </citation>
    <scope>NUCLEOTIDE SEQUENCE</scope>
    <source>
        <strain evidence="10">45J</strain>
    </source>
</reference>
<organism evidence="10">
    <name type="scientific">hot springs metagenome</name>
    <dbReference type="NCBI Taxonomy" id="433727"/>
    <lineage>
        <taxon>unclassified sequences</taxon>
        <taxon>metagenomes</taxon>
        <taxon>ecological metagenomes</taxon>
    </lineage>
</organism>
<dbReference type="EC" id="2.1.1.113" evidence="2"/>
<evidence type="ECO:0000256" key="2">
    <source>
        <dbReference type="ARBA" id="ARBA00012185"/>
    </source>
</evidence>
<keyword evidence="5" id="KW-0949">S-adenosyl-L-methionine</keyword>
<keyword evidence="6" id="KW-0680">Restriction system</keyword>
<evidence type="ECO:0000256" key="1">
    <source>
        <dbReference type="ARBA" id="ARBA00010203"/>
    </source>
</evidence>
<evidence type="ECO:0000256" key="3">
    <source>
        <dbReference type="ARBA" id="ARBA00022603"/>
    </source>
</evidence>
<name>A0A5J4L5C0_9ZZZZ</name>
<dbReference type="GO" id="GO:0015667">
    <property type="term" value="F:site-specific DNA-methyltransferase (cytosine-N4-specific) activity"/>
    <property type="evidence" value="ECO:0007669"/>
    <property type="project" value="UniProtKB-EC"/>
</dbReference>
<dbReference type="InterPro" id="IPR017985">
    <property type="entry name" value="MeTrfase_CN4_CS"/>
</dbReference>
<dbReference type="Pfam" id="PF01555">
    <property type="entry name" value="N6_N4_Mtase"/>
    <property type="match status" value="1"/>
</dbReference>
<evidence type="ECO:0000256" key="4">
    <source>
        <dbReference type="ARBA" id="ARBA00022679"/>
    </source>
</evidence>
<dbReference type="InterPro" id="IPR002941">
    <property type="entry name" value="DNA_methylase_N4/N6"/>
</dbReference>
<keyword evidence="7" id="KW-0238">DNA-binding</keyword>
<evidence type="ECO:0000313" key="10">
    <source>
        <dbReference type="EMBL" id="GER92706.1"/>
    </source>
</evidence>
<sequence length="403" mass="46137">MLSATKIRAQQYDFPTQKASEGRAAIHDYPAMLHYLLVDDLLASFSKKEGIVYDPFCGSGVTIVQALKSQKRVIGTDINPLALLIAETRTLNVIPEKVELVLKKFKKSIHIAPADVPPVTNIEYWFKPDVIEHLGKIRALLLKHDDLPYSKFFKTVFSQTVRSVSNNRKGEFKRFRIDKDKLAFYNPNVWETFEQTALKYSQILSIPLPFREFQLFKHDLRQSLPFSEKVDLVITSPPYGDSKTTVAYGQFSSFSMEWLRGLNPYGDEDLKLDNKMLGGNKKQCQLPPSKSLEQTLNKIKDKKRSDEVKNFFSDLFISCANIVDKLSDSPTVCFVVGNRTVSGITILMDEIIKEFFEYFGLKHFRTFIRKINNKRMPSLNSPTNLKGDTSPTMSDEYIVIMKD</sequence>
<proteinExistence type="inferred from homology"/>
<dbReference type="Gene3D" id="3.40.50.150">
    <property type="entry name" value="Vaccinia Virus protein VP39"/>
    <property type="match status" value="2"/>
</dbReference>
<dbReference type="PROSITE" id="PS00093">
    <property type="entry name" value="N4_MTASE"/>
    <property type="match status" value="1"/>
</dbReference>
<evidence type="ECO:0000256" key="7">
    <source>
        <dbReference type="ARBA" id="ARBA00023125"/>
    </source>
</evidence>
<evidence type="ECO:0000259" key="9">
    <source>
        <dbReference type="Pfam" id="PF01555"/>
    </source>
</evidence>
<accession>A0A5J4L5C0</accession>
<dbReference type="GO" id="GO:0003677">
    <property type="term" value="F:DNA binding"/>
    <property type="evidence" value="ECO:0007669"/>
    <property type="project" value="UniProtKB-KW"/>
</dbReference>
<dbReference type="InterPro" id="IPR029063">
    <property type="entry name" value="SAM-dependent_MTases_sf"/>
</dbReference>
<feature type="domain" description="DNA methylase N-4/N-6" evidence="9">
    <location>
        <begin position="23"/>
        <end position="85"/>
    </location>
</feature>
<keyword evidence="4" id="KW-0808">Transferase</keyword>
<dbReference type="EMBL" id="BLAB01000001">
    <property type="protein sequence ID" value="GER92706.1"/>
    <property type="molecule type" value="Genomic_DNA"/>
</dbReference>
<evidence type="ECO:0000256" key="6">
    <source>
        <dbReference type="ARBA" id="ARBA00022747"/>
    </source>
</evidence>
<gene>
    <name evidence="10" type="ORF">A45J_0426</name>
</gene>
<dbReference type="CDD" id="cd02440">
    <property type="entry name" value="AdoMet_MTases"/>
    <property type="match status" value="1"/>
</dbReference>